<comment type="subcellular location">
    <subcellularLocation>
        <location evidence="2">Cytoplasm</location>
    </subcellularLocation>
</comment>
<keyword evidence="4" id="KW-0004">4Fe-4S</keyword>
<keyword evidence="6" id="KW-0408">Iron</keyword>
<reference evidence="13 14" key="1">
    <citation type="submission" date="2017-07" db="EMBL/GenBank/DDBJ databases">
        <title>The new phylogeny of genus Mycobacterium.</title>
        <authorList>
            <person name="Tortoli E."/>
            <person name="Trovato A."/>
            <person name="Cirillo D.M."/>
        </authorList>
    </citation>
    <scope>NUCLEOTIDE SEQUENCE [LARGE SCALE GENOMIC DNA]</scope>
    <source>
        <strain evidence="13 14">ATCC 33027</strain>
    </source>
</reference>
<protein>
    <recommendedName>
        <fullName evidence="12">4Fe-4S Wbl-type domain-containing protein</fullName>
    </recommendedName>
</protein>
<dbReference type="GO" id="GO:0045892">
    <property type="term" value="P:negative regulation of DNA-templated transcription"/>
    <property type="evidence" value="ECO:0007669"/>
    <property type="project" value="TreeGrafter"/>
</dbReference>
<evidence type="ECO:0000256" key="1">
    <source>
        <dbReference type="ARBA" id="ARBA00001966"/>
    </source>
</evidence>
<feature type="domain" description="4Fe-4S Wbl-type" evidence="12">
    <location>
        <begin position="14"/>
        <end position="70"/>
    </location>
</feature>
<evidence type="ECO:0000256" key="8">
    <source>
        <dbReference type="ARBA" id="ARBA00023015"/>
    </source>
</evidence>
<accession>A0A255DLL1</accession>
<dbReference type="AlphaFoldDB" id="A0A255DLL1"/>
<dbReference type="GO" id="GO:0046872">
    <property type="term" value="F:metal ion binding"/>
    <property type="evidence" value="ECO:0007669"/>
    <property type="project" value="UniProtKB-KW"/>
</dbReference>
<dbReference type="RefSeq" id="WP_094479353.1">
    <property type="nucleotide sequence ID" value="NZ_NOZR01000007.1"/>
</dbReference>
<dbReference type="InterPro" id="IPR034768">
    <property type="entry name" value="4FE4S_WBL"/>
</dbReference>
<dbReference type="PANTHER" id="PTHR38839">
    <property type="entry name" value="TRANSCRIPTIONAL REGULATOR WHID-RELATED"/>
    <property type="match status" value="1"/>
</dbReference>
<dbReference type="GO" id="GO:0051539">
    <property type="term" value="F:4 iron, 4 sulfur cluster binding"/>
    <property type="evidence" value="ECO:0007669"/>
    <property type="project" value="UniProtKB-KW"/>
</dbReference>
<proteinExistence type="inferred from homology"/>
<keyword evidence="7" id="KW-0411">Iron-sulfur</keyword>
<evidence type="ECO:0000256" key="2">
    <source>
        <dbReference type="ARBA" id="ARBA00004496"/>
    </source>
</evidence>
<keyword evidence="8" id="KW-0805">Transcription regulation</keyword>
<evidence type="ECO:0000256" key="9">
    <source>
        <dbReference type="ARBA" id="ARBA00023125"/>
    </source>
</evidence>
<dbReference type="PROSITE" id="PS51674">
    <property type="entry name" value="4FE4S_WBL"/>
    <property type="match status" value="1"/>
</dbReference>
<dbReference type="GO" id="GO:0047134">
    <property type="term" value="F:protein-disulfide reductase [NAD(P)H] activity"/>
    <property type="evidence" value="ECO:0007669"/>
    <property type="project" value="TreeGrafter"/>
</dbReference>
<keyword evidence="14" id="KW-1185">Reference proteome</keyword>
<evidence type="ECO:0000256" key="7">
    <source>
        <dbReference type="ARBA" id="ARBA00023014"/>
    </source>
</evidence>
<dbReference type="Pfam" id="PF02467">
    <property type="entry name" value="Whib"/>
    <property type="match status" value="1"/>
</dbReference>
<evidence type="ECO:0000256" key="11">
    <source>
        <dbReference type="ARBA" id="ARBA00023163"/>
    </source>
</evidence>
<evidence type="ECO:0000313" key="13">
    <source>
        <dbReference type="EMBL" id="OYN79980.1"/>
    </source>
</evidence>
<dbReference type="OrthoDB" id="8104048at2"/>
<keyword evidence="5" id="KW-0479">Metal-binding</keyword>
<dbReference type="GO" id="GO:0005737">
    <property type="term" value="C:cytoplasm"/>
    <property type="evidence" value="ECO:0007669"/>
    <property type="project" value="UniProtKB-SubCell"/>
</dbReference>
<evidence type="ECO:0000256" key="5">
    <source>
        <dbReference type="ARBA" id="ARBA00022723"/>
    </source>
</evidence>
<gene>
    <name evidence="13" type="ORF">CG716_11015</name>
</gene>
<dbReference type="Proteomes" id="UP000216063">
    <property type="component" value="Unassembled WGS sequence"/>
</dbReference>
<comment type="similarity">
    <text evidence="3">Belongs to the WhiB family.</text>
</comment>
<comment type="cofactor">
    <cofactor evidence="1">
        <name>[4Fe-4S] cluster</name>
        <dbReference type="ChEBI" id="CHEBI:49883"/>
    </cofactor>
</comment>
<evidence type="ECO:0000256" key="3">
    <source>
        <dbReference type="ARBA" id="ARBA00006597"/>
    </source>
</evidence>
<evidence type="ECO:0000259" key="12">
    <source>
        <dbReference type="PROSITE" id="PS51674"/>
    </source>
</evidence>
<evidence type="ECO:0000256" key="4">
    <source>
        <dbReference type="ARBA" id="ARBA00022485"/>
    </source>
</evidence>
<dbReference type="GO" id="GO:0045454">
    <property type="term" value="P:cell redox homeostasis"/>
    <property type="evidence" value="ECO:0007669"/>
    <property type="project" value="TreeGrafter"/>
</dbReference>
<dbReference type="GO" id="GO:0003677">
    <property type="term" value="F:DNA binding"/>
    <property type="evidence" value="ECO:0007669"/>
    <property type="project" value="UniProtKB-KW"/>
</dbReference>
<evidence type="ECO:0000256" key="10">
    <source>
        <dbReference type="ARBA" id="ARBA00023157"/>
    </source>
</evidence>
<keyword evidence="9" id="KW-0238">DNA-binding</keyword>
<comment type="caution">
    <text evidence="13">The sequence shown here is derived from an EMBL/GenBank/DDBJ whole genome shotgun (WGS) entry which is preliminary data.</text>
</comment>
<dbReference type="InterPro" id="IPR003482">
    <property type="entry name" value="Whib"/>
</dbReference>
<sequence length="93" mass="10537">MTTETEAHWRQQSACADHNPMQFISDSPADKARARLICRGCPVLEKCRDWAMVNPVVGVWAGMDEAEREAYRPRWFKAVEAEGLAALSRMTQV</sequence>
<keyword evidence="10" id="KW-1015">Disulfide bond</keyword>
<organism evidence="13 14">
    <name type="scientific">Mycolicibacterium sphagni</name>
    <dbReference type="NCBI Taxonomy" id="1786"/>
    <lineage>
        <taxon>Bacteria</taxon>
        <taxon>Bacillati</taxon>
        <taxon>Actinomycetota</taxon>
        <taxon>Actinomycetes</taxon>
        <taxon>Mycobacteriales</taxon>
        <taxon>Mycobacteriaceae</taxon>
        <taxon>Mycolicibacterium</taxon>
    </lineage>
</organism>
<evidence type="ECO:0000256" key="6">
    <source>
        <dbReference type="ARBA" id="ARBA00023004"/>
    </source>
</evidence>
<evidence type="ECO:0000313" key="14">
    <source>
        <dbReference type="Proteomes" id="UP000216063"/>
    </source>
</evidence>
<keyword evidence="11" id="KW-0804">Transcription</keyword>
<dbReference type="EMBL" id="NOZR01000007">
    <property type="protein sequence ID" value="OYN79980.1"/>
    <property type="molecule type" value="Genomic_DNA"/>
</dbReference>
<name>A0A255DLL1_9MYCO</name>